<dbReference type="EMBL" id="CP002581">
    <property type="protein sequence ID" value="AJK48531.1"/>
    <property type="molecule type" value="Genomic_DNA"/>
</dbReference>
<accession>A0A0B6S8E5</accession>
<reference evidence="1 2" key="2">
    <citation type="journal article" date="2016" name="Appl. Microbiol. Biotechnol.">
        <title>Mutations improving production and secretion of extracellular lipase by Burkholderia glumae PG1.</title>
        <authorList>
            <person name="Knapp A."/>
            <person name="Voget S."/>
            <person name="Gao R."/>
            <person name="Zaburannyi N."/>
            <person name="Krysciak D."/>
            <person name="Breuer M."/>
            <person name="Hauer B."/>
            <person name="Streit W.R."/>
            <person name="Muller R."/>
            <person name="Daniel R."/>
            <person name="Jaeger K.E."/>
        </authorList>
    </citation>
    <scope>NUCLEOTIDE SEQUENCE [LARGE SCALE GENOMIC DNA]</scope>
    <source>
        <strain evidence="1 2">PG1</strain>
    </source>
</reference>
<organism evidence="1 2">
    <name type="scientific">Burkholderia plantarii</name>
    <dbReference type="NCBI Taxonomy" id="41899"/>
    <lineage>
        <taxon>Bacteria</taxon>
        <taxon>Pseudomonadati</taxon>
        <taxon>Pseudomonadota</taxon>
        <taxon>Betaproteobacteria</taxon>
        <taxon>Burkholderiales</taxon>
        <taxon>Burkholderiaceae</taxon>
        <taxon>Burkholderia</taxon>
    </lineage>
</organism>
<gene>
    <name evidence="1" type="ORF">BGL_2c04420</name>
</gene>
<name>A0A0B6S8E5_BURPL</name>
<dbReference type="HOGENOM" id="CLU_1591489_0_0_4"/>
<evidence type="ECO:0000313" key="2">
    <source>
        <dbReference type="Proteomes" id="UP000031838"/>
    </source>
</evidence>
<keyword evidence="2" id="KW-1185">Reference proteome</keyword>
<dbReference type="RefSeq" id="WP_042627156.1">
    <property type="nucleotide sequence ID" value="NZ_CP002581.1"/>
</dbReference>
<dbReference type="AlphaFoldDB" id="A0A0B6S8E5"/>
<protein>
    <recommendedName>
        <fullName evidence="3">DUF4347 domain-containing protein</fullName>
    </recommendedName>
</protein>
<evidence type="ECO:0000313" key="1">
    <source>
        <dbReference type="EMBL" id="AJK48531.1"/>
    </source>
</evidence>
<proteinExistence type="predicted"/>
<evidence type="ECO:0008006" key="3">
    <source>
        <dbReference type="Google" id="ProtNLM"/>
    </source>
</evidence>
<reference evidence="2" key="1">
    <citation type="submission" date="2011-03" db="EMBL/GenBank/DDBJ databases">
        <authorList>
            <person name="Voget S."/>
            <person name="Streit W.R."/>
            <person name="Jaeger K.E."/>
            <person name="Daniel R."/>
        </authorList>
    </citation>
    <scope>NUCLEOTIDE SEQUENCE [LARGE SCALE GENOMIC DNA]</scope>
    <source>
        <strain evidence="2">PG1</strain>
    </source>
</reference>
<sequence length="167" mass="18376">MAKKLFLYSTDAATGDTQKMFKNKGYEVVALTKDPAFFWKQIDKIEDKGFLAIMSHGDDNGFLMVDGTSGKDMTDTEIDTFGTTLQKRGITLYLLSCHTGRDPFCAKLLKTHCRFAAPIGYAEVKSTSQSLSVYSVTDPKAVKVEYPGWGGDPDLCPRRAASALNIL</sequence>
<dbReference type="Proteomes" id="UP000031838">
    <property type="component" value="Chromosome 2"/>
</dbReference>
<dbReference type="KEGG" id="bgp:BGL_2c04420"/>